<feature type="region of interest" description="Disordered" evidence="1">
    <location>
        <begin position="121"/>
        <end position="147"/>
    </location>
</feature>
<feature type="compositionally biased region" description="Basic and acidic residues" evidence="1">
    <location>
        <begin position="138"/>
        <end position="147"/>
    </location>
</feature>
<protein>
    <submittedName>
        <fullName evidence="3">Uncharacterized protein</fullName>
    </submittedName>
</protein>
<dbReference type="EMBL" id="JAINUG010000168">
    <property type="protein sequence ID" value="KAJ8390473.1"/>
    <property type="molecule type" value="Genomic_DNA"/>
</dbReference>
<dbReference type="InterPro" id="IPR040236">
    <property type="entry name" value="TMEM198"/>
</dbReference>
<sequence>MAEMDTCEVEIKRKYEVVPAVIFSMYYLFSIIYCFFVIISRRQKRVQLMQIRQKGTKKRQQGSEQPGIYRRKPTPIKRYAGDIHAAFSQSAASYLQDRQMGTATSLSSLGTTNHTLMDFDFETGSTPFPSQPPSSDQGLKEEFRCLT</sequence>
<evidence type="ECO:0000313" key="4">
    <source>
        <dbReference type="Proteomes" id="UP001221898"/>
    </source>
</evidence>
<dbReference type="AlphaFoldDB" id="A0AAD7RUE2"/>
<keyword evidence="4" id="KW-1185">Reference proteome</keyword>
<dbReference type="GO" id="GO:0005886">
    <property type="term" value="C:plasma membrane"/>
    <property type="evidence" value="ECO:0007669"/>
    <property type="project" value="TreeGrafter"/>
</dbReference>
<dbReference type="PANTHER" id="PTHR31247">
    <property type="entry name" value="TRANSMEMBRANE PROTEIN 198 FAMILY MEMBER"/>
    <property type="match status" value="1"/>
</dbReference>
<feature type="compositionally biased region" description="Polar residues" evidence="1">
    <location>
        <begin position="123"/>
        <end position="137"/>
    </location>
</feature>
<organism evidence="3 4">
    <name type="scientific">Aldrovandia affinis</name>
    <dbReference type="NCBI Taxonomy" id="143900"/>
    <lineage>
        <taxon>Eukaryota</taxon>
        <taxon>Metazoa</taxon>
        <taxon>Chordata</taxon>
        <taxon>Craniata</taxon>
        <taxon>Vertebrata</taxon>
        <taxon>Euteleostomi</taxon>
        <taxon>Actinopterygii</taxon>
        <taxon>Neopterygii</taxon>
        <taxon>Teleostei</taxon>
        <taxon>Notacanthiformes</taxon>
        <taxon>Halosauridae</taxon>
        <taxon>Aldrovandia</taxon>
    </lineage>
</organism>
<evidence type="ECO:0000313" key="3">
    <source>
        <dbReference type="EMBL" id="KAJ8390473.1"/>
    </source>
</evidence>
<keyword evidence="2" id="KW-1133">Transmembrane helix</keyword>
<dbReference type="PANTHER" id="PTHR31247:SF17">
    <property type="entry name" value="DUF4203 DOMAIN-CONTAINING PROTEIN"/>
    <property type="match status" value="1"/>
</dbReference>
<comment type="caution">
    <text evidence="3">The sequence shown here is derived from an EMBL/GenBank/DDBJ whole genome shotgun (WGS) entry which is preliminary data.</text>
</comment>
<gene>
    <name evidence="3" type="ORF">AAFF_G00102700</name>
</gene>
<reference evidence="3" key="1">
    <citation type="journal article" date="2023" name="Science">
        <title>Genome structures resolve the early diversification of teleost fishes.</title>
        <authorList>
            <person name="Parey E."/>
            <person name="Louis A."/>
            <person name="Montfort J."/>
            <person name="Bouchez O."/>
            <person name="Roques C."/>
            <person name="Iampietro C."/>
            <person name="Lluch J."/>
            <person name="Castinel A."/>
            <person name="Donnadieu C."/>
            <person name="Desvignes T."/>
            <person name="Floi Bucao C."/>
            <person name="Jouanno E."/>
            <person name="Wen M."/>
            <person name="Mejri S."/>
            <person name="Dirks R."/>
            <person name="Jansen H."/>
            <person name="Henkel C."/>
            <person name="Chen W.J."/>
            <person name="Zahm M."/>
            <person name="Cabau C."/>
            <person name="Klopp C."/>
            <person name="Thompson A.W."/>
            <person name="Robinson-Rechavi M."/>
            <person name="Braasch I."/>
            <person name="Lecointre G."/>
            <person name="Bobe J."/>
            <person name="Postlethwait J.H."/>
            <person name="Berthelot C."/>
            <person name="Roest Crollius H."/>
            <person name="Guiguen Y."/>
        </authorList>
    </citation>
    <scope>NUCLEOTIDE SEQUENCE</scope>
    <source>
        <strain evidence="3">NC1722</strain>
    </source>
</reference>
<dbReference type="Proteomes" id="UP001221898">
    <property type="component" value="Unassembled WGS sequence"/>
</dbReference>
<evidence type="ECO:0000256" key="2">
    <source>
        <dbReference type="SAM" id="Phobius"/>
    </source>
</evidence>
<accession>A0AAD7RUE2</accession>
<name>A0AAD7RUE2_9TELE</name>
<keyword evidence="2" id="KW-0812">Transmembrane</keyword>
<feature type="transmembrane region" description="Helical" evidence="2">
    <location>
        <begin position="20"/>
        <end position="39"/>
    </location>
</feature>
<keyword evidence="2" id="KW-0472">Membrane</keyword>
<proteinExistence type="predicted"/>
<evidence type="ECO:0000256" key="1">
    <source>
        <dbReference type="SAM" id="MobiDB-lite"/>
    </source>
</evidence>